<accession>A0A413TYB9</accession>
<protein>
    <submittedName>
        <fullName evidence="1">Uncharacterized protein</fullName>
    </submittedName>
</protein>
<dbReference type="AlphaFoldDB" id="A0A413TYB9"/>
<dbReference type="EMBL" id="QSFX01000008">
    <property type="protein sequence ID" value="RHA89914.1"/>
    <property type="molecule type" value="Genomic_DNA"/>
</dbReference>
<proteinExistence type="predicted"/>
<dbReference type="RefSeq" id="WP_118580824.1">
    <property type="nucleotide sequence ID" value="NZ_CABJFX010000008.1"/>
</dbReference>
<reference evidence="1 2" key="1">
    <citation type="submission" date="2018-08" db="EMBL/GenBank/DDBJ databases">
        <title>A genome reference for cultivated species of the human gut microbiota.</title>
        <authorList>
            <person name="Zou Y."/>
            <person name="Xue W."/>
            <person name="Luo G."/>
        </authorList>
    </citation>
    <scope>NUCLEOTIDE SEQUENCE [LARGE SCALE GENOMIC DNA]</scope>
    <source>
        <strain evidence="1 2">AM42-1AC</strain>
    </source>
</reference>
<name>A0A413TYB9_9FIRM</name>
<organism evidence="1 2">
    <name type="scientific">Roseburia inulinivorans</name>
    <dbReference type="NCBI Taxonomy" id="360807"/>
    <lineage>
        <taxon>Bacteria</taxon>
        <taxon>Bacillati</taxon>
        <taxon>Bacillota</taxon>
        <taxon>Clostridia</taxon>
        <taxon>Lachnospirales</taxon>
        <taxon>Lachnospiraceae</taxon>
        <taxon>Roseburia</taxon>
    </lineage>
</organism>
<evidence type="ECO:0000313" key="1">
    <source>
        <dbReference type="EMBL" id="RHA89914.1"/>
    </source>
</evidence>
<dbReference type="Proteomes" id="UP000283492">
    <property type="component" value="Unassembled WGS sequence"/>
</dbReference>
<comment type="caution">
    <text evidence="1">The sequence shown here is derived from an EMBL/GenBank/DDBJ whole genome shotgun (WGS) entry which is preliminary data.</text>
</comment>
<sequence>MEELKKCYEKLQAILKEMESKHETPVDDFINLDEDCQKDFMGDWTEEDLKQYEYVLKRASTIYKAFNIMREELHLGEMNLTLN</sequence>
<gene>
    <name evidence="1" type="ORF">DW914_06755</name>
</gene>
<evidence type="ECO:0000313" key="2">
    <source>
        <dbReference type="Proteomes" id="UP000283492"/>
    </source>
</evidence>